<sequence length="331" mass="34406">MVAKPFRVAALPALSQERIVLVFAVALFALYALILPGFLAPGNLVAIVRSVAVLGILAVGMGIVVIGRGIDLSMIAVMAMATAWQLQLMTDGTGALAATVLVGAAVVGIGLFNGLLIAYGNVPAVFATIASAAMVFGVIRSQLITQDTIPVPAEGGFLLAFGQWRPAGLPAEVVTFAVVALLALLLLRFTRAGRYIYYSGDNAEAARITGLPVRPLVMLQYVLSSLAGWLAGLVTAAGLQTINTRIVNSTLLYDVILVVVIGGIGLSGGRGGVRNVVVGALFIGILLNGMIILDLPHIWQNLIKALILLAALIVDGQLNPRDEQVGQQGDI</sequence>
<reference evidence="9 10" key="1">
    <citation type="submission" date="2016-12" db="EMBL/GenBank/DDBJ databases">
        <authorList>
            <person name="Song W.-J."/>
            <person name="Kurnit D.M."/>
        </authorList>
    </citation>
    <scope>NUCLEOTIDE SEQUENCE [LARGE SCALE GENOMIC DNA]</scope>
    <source>
        <strain evidence="9 10">DSM 19599</strain>
    </source>
</reference>
<feature type="transmembrane region" description="Helical" evidence="8">
    <location>
        <begin position="276"/>
        <end position="292"/>
    </location>
</feature>
<feature type="transmembrane region" description="Helical" evidence="8">
    <location>
        <begin position="72"/>
        <end position="89"/>
    </location>
</feature>
<dbReference type="PANTHER" id="PTHR32196:SF21">
    <property type="entry name" value="ABC TRANSPORTER PERMEASE PROTEIN YPHD-RELATED"/>
    <property type="match status" value="1"/>
</dbReference>
<dbReference type="PANTHER" id="PTHR32196">
    <property type="entry name" value="ABC TRANSPORTER PERMEASE PROTEIN YPHD-RELATED-RELATED"/>
    <property type="match status" value="1"/>
</dbReference>
<gene>
    <name evidence="9" type="ORF">SAMN02745172_04306</name>
</gene>
<accession>A0A1M7ZRW8</accession>
<keyword evidence="3" id="KW-1003">Cell membrane</keyword>
<dbReference type="CDD" id="cd06579">
    <property type="entry name" value="TM_PBP1_transp_AraH_like"/>
    <property type="match status" value="1"/>
</dbReference>
<keyword evidence="4" id="KW-0997">Cell inner membrane</keyword>
<feature type="transmembrane region" description="Helical" evidence="8">
    <location>
        <begin position="46"/>
        <end position="65"/>
    </location>
</feature>
<keyword evidence="6 8" id="KW-1133">Transmembrane helix</keyword>
<dbReference type="Proteomes" id="UP000186406">
    <property type="component" value="Unassembled WGS sequence"/>
</dbReference>
<keyword evidence="2" id="KW-0813">Transport</keyword>
<feature type="transmembrane region" description="Helical" evidence="8">
    <location>
        <begin position="95"/>
        <end position="117"/>
    </location>
</feature>
<evidence type="ECO:0000256" key="3">
    <source>
        <dbReference type="ARBA" id="ARBA00022475"/>
    </source>
</evidence>
<feature type="transmembrane region" description="Helical" evidence="8">
    <location>
        <begin position="20"/>
        <end position="40"/>
    </location>
</feature>
<feature type="transmembrane region" description="Helical" evidence="8">
    <location>
        <begin position="251"/>
        <end position="269"/>
    </location>
</feature>
<evidence type="ECO:0000313" key="9">
    <source>
        <dbReference type="EMBL" id="SHO67625.1"/>
    </source>
</evidence>
<evidence type="ECO:0000256" key="6">
    <source>
        <dbReference type="ARBA" id="ARBA00022989"/>
    </source>
</evidence>
<organism evidence="9 10">
    <name type="scientific">Pseudoxanthobacter soli DSM 19599</name>
    <dbReference type="NCBI Taxonomy" id="1123029"/>
    <lineage>
        <taxon>Bacteria</taxon>
        <taxon>Pseudomonadati</taxon>
        <taxon>Pseudomonadota</taxon>
        <taxon>Alphaproteobacteria</taxon>
        <taxon>Hyphomicrobiales</taxon>
        <taxon>Segnochrobactraceae</taxon>
        <taxon>Pseudoxanthobacter</taxon>
    </lineage>
</organism>
<dbReference type="EMBL" id="FRXO01000016">
    <property type="protein sequence ID" value="SHO67625.1"/>
    <property type="molecule type" value="Genomic_DNA"/>
</dbReference>
<dbReference type="STRING" id="1123029.SAMN02745172_04306"/>
<keyword evidence="10" id="KW-1185">Reference proteome</keyword>
<evidence type="ECO:0000256" key="5">
    <source>
        <dbReference type="ARBA" id="ARBA00022692"/>
    </source>
</evidence>
<protein>
    <submittedName>
        <fullName evidence="9">Ribose transport system permease protein</fullName>
    </submittedName>
</protein>
<dbReference type="AlphaFoldDB" id="A0A1M7ZRW8"/>
<dbReference type="OrthoDB" id="7723490at2"/>
<evidence type="ECO:0000313" key="10">
    <source>
        <dbReference type="Proteomes" id="UP000186406"/>
    </source>
</evidence>
<evidence type="ECO:0000256" key="1">
    <source>
        <dbReference type="ARBA" id="ARBA00004651"/>
    </source>
</evidence>
<feature type="transmembrane region" description="Helical" evidence="8">
    <location>
        <begin position="124"/>
        <end position="144"/>
    </location>
</feature>
<feature type="transmembrane region" description="Helical" evidence="8">
    <location>
        <begin position="216"/>
        <end position="239"/>
    </location>
</feature>
<evidence type="ECO:0000256" key="2">
    <source>
        <dbReference type="ARBA" id="ARBA00022448"/>
    </source>
</evidence>
<name>A0A1M7ZRW8_9HYPH</name>
<keyword evidence="7 8" id="KW-0472">Membrane</keyword>
<dbReference type="RefSeq" id="WP_073632626.1">
    <property type="nucleotide sequence ID" value="NZ_FRXO01000016.1"/>
</dbReference>
<dbReference type="GO" id="GO:0005886">
    <property type="term" value="C:plasma membrane"/>
    <property type="evidence" value="ECO:0007669"/>
    <property type="project" value="UniProtKB-SubCell"/>
</dbReference>
<evidence type="ECO:0000256" key="8">
    <source>
        <dbReference type="SAM" id="Phobius"/>
    </source>
</evidence>
<feature type="transmembrane region" description="Helical" evidence="8">
    <location>
        <begin position="164"/>
        <end position="187"/>
    </location>
</feature>
<dbReference type="GO" id="GO:0022857">
    <property type="term" value="F:transmembrane transporter activity"/>
    <property type="evidence" value="ECO:0007669"/>
    <property type="project" value="InterPro"/>
</dbReference>
<dbReference type="InterPro" id="IPR001851">
    <property type="entry name" value="ABC_transp_permease"/>
</dbReference>
<keyword evidence="5 8" id="KW-0812">Transmembrane</keyword>
<dbReference type="Pfam" id="PF02653">
    <property type="entry name" value="BPD_transp_2"/>
    <property type="match status" value="1"/>
</dbReference>
<comment type="subcellular location">
    <subcellularLocation>
        <location evidence="1">Cell membrane</location>
        <topology evidence="1">Multi-pass membrane protein</topology>
    </subcellularLocation>
</comment>
<evidence type="ECO:0000256" key="7">
    <source>
        <dbReference type="ARBA" id="ARBA00023136"/>
    </source>
</evidence>
<proteinExistence type="predicted"/>
<evidence type="ECO:0000256" key="4">
    <source>
        <dbReference type="ARBA" id="ARBA00022519"/>
    </source>
</evidence>